<dbReference type="AlphaFoldDB" id="J9GMW4"/>
<dbReference type="InterPro" id="IPR029045">
    <property type="entry name" value="ClpP/crotonase-like_dom_sf"/>
</dbReference>
<dbReference type="EMBL" id="AMCI01000405">
    <property type="protein sequence ID" value="EJX09387.1"/>
    <property type="molecule type" value="Genomic_DNA"/>
</dbReference>
<feature type="domain" description="Tail specific protease" evidence="4">
    <location>
        <begin position="19"/>
        <end position="212"/>
    </location>
</feature>
<dbReference type="GO" id="GO:0030288">
    <property type="term" value="C:outer membrane-bounded periplasmic space"/>
    <property type="evidence" value="ECO:0007669"/>
    <property type="project" value="TreeGrafter"/>
</dbReference>
<dbReference type="SMART" id="SM00245">
    <property type="entry name" value="TSPc"/>
    <property type="match status" value="1"/>
</dbReference>
<gene>
    <name evidence="5" type="ORF">EVA_02505</name>
</gene>
<dbReference type="GO" id="GO:0008236">
    <property type="term" value="F:serine-type peptidase activity"/>
    <property type="evidence" value="ECO:0007669"/>
    <property type="project" value="UniProtKB-KW"/>
</dbReference>
<sequence>MKGPKGTTACLGIKRAGKAKLQTFNILRGDVPVKTIDAVYMATPTIGYIRINSFGDTTYAEFLAALAKLQTEGFENLIIDLRGNPGGYMETATKIVNDFLPKNSLIVYTKGRKSVRQEYRTDGRGAYQSMPLVVLVDETSASASEILAGAIQDNDRGMIVGRRSFGKGLVQVPIEFPDGSMLRLTTARYYTPSGRCVQKPYKPGQEEDYEADLILRAEHGEYYSADSIKTSGEQYRTRLGRIVYGGGGIVPDVFIPRDTTGITSYFREAYLSGMLYQFAYDFVDKNREKLSDCKTLEDLQNFLKYKRLVEQFAQFAAKNGLKRRNLMLARSRKLIESYVTATIVTDVLDDSEAAEYINQTDPAVLRAIGLLEAGEAFPKLPEKGKPGKKVANLFRVSQLLPQGRAAYAQTTGDAPSIYALCPRKVRFVKA</sequence>
<evidence type="ECO:0000259" key="4">
    <source>
        <dbReference type="SMART" id="SM00245"/>
    </source>
</evidence>
<evidence type="ECO:0000313" key="5">
    <source>
        <dbReference type="EMBL" id="EJX09387.1"/>
    </source>
</evidence>
<evidence type="ECO:0000256" key="2">
    <source>
        <dbReference type="ARBA" id="ARBA00022801"/>
    </source>
</evidence>
<dbReference type="InterPro" id="IPR005151">
    <property type="entry name" value="Tail-specific_protease"/>
</dbReference>
<protein>
    <submittedName>
        <fullName evidence="5">Peptidase, S41 family</fullName>
    </submittedName>
</protein>
<comment type="caution">
    <text evidence="5">The sequence shown here is derived from an EMBL/GenBank/DDBJ whole genome shotgun (WGS) entry which is preliminary data.</text>
</comment>
<keyword evidence="3" id="KW-0720">Serine protease</keyword>
<dbReference type="Gene3D" id="3.90.226.10">
    <property type="entry name" value="2-enoyl-CoA Hydratase, Chain A, domain 1"/>
    <property type="match status" value="1"/>
</dbReference>
<dbReference type="PANTHER" id="PTHR32060">
    <property type="entry name" value="TAIL-SPECIFIC PROTEASE"/>
    <property type="match status" value="1"/>
</dbReference>
<reference evidence="5" key="1">
    <citation type="journal article" date="2012" name="PLoS ONE">
        <title>Gene sets for utilization of primary and secondary nutrition supplies in the distal gut of endangered iberian lynx.</title>
        <authorList>
            <person name="Alcaide M."/>
            <person name="Messina E."/>
            <person name="Richter M."/>
            <person name="Bargiela R."/>
            <person name="Peplies J."/>
            <person name="Huws S.A."/>
            <person name="Newbold C.J."/>
            <person name="Golyshin P.N."/>
            <person name="Simon M.A."/>
            <person name="Lopez G."/>
            <person name="Yakimov M.M."/>
            <person name="Ferrer M."/>
        </authorList>
    </citation>
    <scope>NUCLEOTIDE SEQUENCE</scope>
</reference>
<dbReference type="Gene3D" id="2.30.42.10">
    <property type="match status" value="1"/>
</dbReference>
<dbReference type="SUPFAM" id="SSF52096">
    <property type="entry name" value="ClpP/crotonase"/>
    <property type="match status" value="1"/>
</dbReference>
<organism evidence="5">
    <name type="scientific">gut metagenome</name>
    <dbReference type="NCBI Taxonomy" id="749906"/>
    <lineage>
        <taxon>unclassified sequences</taxon>
        <taxon>metagenomes</taxon>
        <taxon>organismal metagenomes</taxon>
    </lineage>
</organism>
<dbReference type="InterPro" id="IPR004447">
    <property type="entry name" value="Peptidase_S41A"/>
</dbReference>
<evidence type="ECO:0000256" key="3">
    <source>
        <dbReference type="ARBA" id="ARBA00022825"/>
    </source>
</evidence>
<dbReference type="GO" id="GO:0006508">
    <property type="term" value="P:proteolysis"/>
    <property type="evidence" value="ECO:0007669"/>
    <property type="project" value="UniProtKB-KW"/>
</dbReference>
<dbReference type="CDD" id="cd07560">
    <property type="entry name" value="Peptidase_S41_CPP"/>
    <property type="match status" value="1"/>
</dbReference>
<name>J9GMW4_9ZZZZ</name>
<proteinExistence type="predicted"/>
<accession>J9GMW4</accession>
<dbReference type="PANTHER" id="PTHR32060:SF30">
    <property type="entry name" value="CARBOXY-TERMINAL PROCESSING PROTEASE CTPA"/>
    <property type="match status" value="1"/>
</dbReference>
<evidence type="ECO:0000256" key="1">
    <source>
        <dbReference type="ARBA" id="ARBA00022670"/>
    </source>
</evidence>
<keyword evidence="1" id="KW-0645">Protease</keyword>
<dbReference type="Gene3D" id="3.30.750.44">
    <property type="match status" value="1"/>
</dbReference>
<dbReference type="GO" id="GO:0004175">
    <property type="term" value="F:endopeptidase activity"/>
    <property type="evidence" value="ECO:0007669"/>
    <property type="project" value="TreeGrafter"/>
</dbReference>
<keyword evidence="2" id="KW-0378">Hydrolase</keyword>
<dbReference type="Pfam" id="PF03572">
    <property type="entry name" value="Peptidase_S41"/>
    <property type="match status" value="1"/>
</dbReference>
<dbReference type="InterPro" id="IPR036034">
    <property type="entry name" value="PDZ_sf"/>
</dbReference>
<dbReference type="GO" id="GO:0007165">
    <property type="term" value="P:signal transduction"/>
    <property type="evidence" value="ECO:0007669"/>
    <property type="project" value="TreeGrafter"/>
</dbReference>